<evidence type="ECO:0000313" key="4">
    <source>
        <dbReference type="Proteomes" id="UP001497525"/>
    </source>
</evidence>
<dbReference type="AlphaFoldDB" id="A0AAV2TC34"/>
<feature type="transmembrane region" description="Helical" evidence="2">
    <location>
        <begin position="28"/>
        <end position="51"/>
    </location>
</feature>
<name>A0AAV2TC34_CALDB</name>
<keyword evidence="2" id="KW-1133">Transmembrane helix</keyword>
<proteinExistence type="predicted"/>
<feature type="region of interest" description="Disordered" evidence="1">
    <location>
        <begin position="113"/>
        <end position="191"/>
    </location>
</feature>
<dbReference type="EMBL" id="CAXLJL010000168">
    <property type="protein sequence ID" value="CAL5133968.1"/>
    <property type="molecule type" value="Genomic_DNA"/>
</dbReference>
<reference evidence="3" key="1">
    <citation type="submission" date="2024-06" db="EMBL/GenBank/DDBJ databases">
        <authorList>
            <person name="Liu X."/>
            <person name="Lenzi L."/>
            <person name="Haldenby T S."/>
            <person name="Uol C."/>
        </authorList>
    </citation>
    <scope>NUCLEOTIDE SEQUENCE</scope>
</reference>
<comment type="caution">
    <text evidence="3">The sequence shown here is derived from an EMBL/GenBank/DDBJ whole genome shotgun (WGS) entry which is preliminary data.</text>
</comment>
<feature type="compositionally biased region" description="Low complexity" evidence="1">
    <location>
        <begin position="144"/>
        <end position="156"/>
    </location>
</feature>
<sequence>MSGRTEDEYPGPLLPQDVRKREKLEKRLFASAVAITVLAICFLALGIGLLAKFGHLVSRSNGAGIFGIVALCLGVPLAIVGGCLINIMVLVKAAIEEAGRRRIFKPEELRDVDYPKQPQDFGPPIYGRQQSVASAAPPPLPQEVRASAPRRSAVSRPPAPLPPSAPPVSPPSFSPPPYSDGGRAPYPTEED</sequence>
<evidence type="ECO:0000256" key="1">
    <source>
        <dbReference type="SAM" id="MobiDB-lite"/>
    </source>
</evidence>
<protein>
    <submittedName>
        <fullName evidence="3">Uncharacterized protein</fullName>
    </submittedName>
</protein>
<accession>A0AAV2TC34</accession>
<feature type="compositionally biased region" description="Pro residues" evidence="1">
    <location>
        <begin position="157"/>
        <end position="178"/>
    </location>
</feature>
<evidence type="ECO:0000256" key="2">
    <source>
        <dbReference type="SAM" id="Phobius"/>
    </source>
</evidence>
<organism evidence="3 4">
    <name type="scientific">Calicophoron daubneyi</name>
    <name type="common">Rumen fluke</name>
    <name type="synonym">Paramphistomum daubneyi</name>
    <dbReference type="NCBI Taxonomy" id="300641"/>
    <lineage>
        <taxon>Eukaryota</taxon>
        <taxon>Metazoa</taxon>
        <taxon>Spiralia</taxon>
        <taxon>Lophotrochozoa</taxon>
        <taxon>Platyhelminthes</taxon>
        <taxon>Trematoda</taxon>
        <taxon>Digenea</taxon>
        <taxon>Plagiorchiida</taxon>
        <taxon>Pronocephalata</taxon>
        <taxon>Paramphistomoidea</taxon>
        <taxon>Paramphistomidae</taxon>
        <taxon>Calicophoron</taxon>
    </lineage>
</organism>
<dbReference type="Proteomes" id="UP001497525">
    <property type="component" value="Unassembled WGS sequence"/>
</dbReference>
<evidence type="ECO:0000313" key="3">
    <source>
        <dbReference type="EMBL" id="CAL5133968.1"/>
    </source>
</evidence>
<keyword evidence="2" id="KW-0472">Membrane</keyword>
<keyword evidence="2" id="KW-0812">Transmembrane</keyword>
<gene>
    <name evidence="3" type="ORF">CDAUBV1_LOCUS7181</name>
</gene>
<feature type="transmembrane region" description="Helical" evidence="2">
    <location>
        <begin position="63"/>
        <end position="91"/>
    </location>
</feature>